<reference evidence="1 2" key="1">
    <citation type="submission" date="2021-10" db="EMBL/GenBank/DDBJ databases">
        <title>Draft genome of Aestuariibacter halophilus JC2043.</title>
        <authorList>
            <person name="Emsley S.A."/>
            <person name="Pfannmuller K.M."/>
            <person name="Ushijima B."/>
            <person name="Saw J.H."/>
            <person name="Videau P."/>
        </authorList>
    </citation>
    <scope>NUCLEOTIDE SEQUENCE [LARGE SCALE GENOMIC DNA]</scope>
    <source>
        <strain evidence="1 2">JC2043</strain>
    </source>
</reference>
<dbReference type="Proteomes" id="UP001520878">
    <property type="component" value="Unassembled WGS sequence"/>
</dbReference>
<dbReference type="RefSeq" id="WP_229160522.1">
    <property type="nucleotide sequence ID" value="NZ_JAJEWP010000002.1"/>
</dbReference>
<organism evidence="1 2">
    <name type="scientific">Fluctibacter halophilus</name>
    <dbReference type="NCBI Taxonomy" id="226011"/>
    <lineage>
        <taxon>Bacteria</taxon>
        <taxon>Pseudomonadati</taxon>
        <taxon>Pseudomonadota</taxon>
        <taxon>Gammaproteobacteria</taxon>
        <taxon>Alteromonadales</taxon>
        <taxon>Alteromonadaceae</taxon>
        <taxon>Fluctibacter</taxon>
    </lineage>
</organism>
<evidence type="ECO:0000313" key="1">
    <source>
        <dbReference type="EMBL" id="MCC2616813.1"/>
    </source>
</evidence>
<accession>A0ABS8G8G8</accession>
<evidence type="ECO:0000313" key="2">
    <source>
        <dbReference type="Proteomes" id="UP001520878"/>
    </source>
</evidence>
<name>A0ABS8G8G8_9ALTE</name>
<protein>
    <submittedName>
        <fullName evidence="1">Uncharacterized protein</fullName>
    </submittedName>
</protein>
<sequence length="102" mass="11639">MSDCRQRPEGAVNAKYQSIHGVAPSLTFHGQSLSSLFTTSMWLTCFAGQLKLFKLVPYPFVGVTLSHPSLLTQPRFTRWTPRIPYREKRSTASLVRCHRTQK</sequence>
<comment type="caution">
    <text evidence="1">The sequence shown here is derived from an EMBL/GenBank/DDBJ whole genome shotgun (WGS) entry which is preliminary data.</text>
</comment>
<keyword evidence="2" id="KW-1185">Reference proteome</keyword>
<proteinExistence type="predicted"/>
<dbReference type="EMBL" id="JAJEWP010000002">
    <property type="protein sequence ID" value="MCC2616813.1"/>
    <property type="molecule type" value="Genomic_DNA"/>
</dbReference>
<gene>
    <name evidence="1" type="ORF">LJ739_11225</name>
</gene>